<evidence type="ECO:0000256" key="2">
    <source>
        <dbReference type="SAM" id="Phobius"/>
    </source>
</evidence>
<evidence type="ECO:0000256" key="1">
    <source>
        <dbReference type="SAM" id="MobiDB-lite"/>
    </source>
</evidence>
<dbReference type="EMBL" id="CP000085">
    <property type="protein sequence ID" value="ABC35374.1"/>
    <property type="molecule type" value="Genomic_DNA"/>
</dbReference>
<dbReference type="Proteomes" id="UP000001930">
    <property type="component" value="Chromosome II"/>
</dbReference>
<feature type="transmembrane region" description="Helical" evidence="2">
    <location>
        <begin position="55"/>
        <end position="74"/>
    </location>
</feature>
<keyword evidence="2" id="KW-1133">Transmembrane helix</keyword>
<dbReference type="HOGENOM" id="CLU_123757_0_0_4"/>
<dbReference type="KEGG" id="bte:BTH_II0786"/>
<organism evidence="3 4">
    <name type="scientific">Burkholderia thailandensis (strain ATCC 700388 / DSM 13276 / CCUG 48851 / CIP 106301 / E264)</name>
    <dbReference type="NCBI Taxonomy" id="271848"/>
    <lineage>
        <taxon>Bacteria</taxon>
        <taxon>Pseudomonadati</taxon>
        <taxon>Pseudomonadota</taxon>
        <taxon>Betaproteobacteria</taxon>
        <taxon>Burkholderiales</taxon>
        <taxon>Burkholderiaceae</taxon>
        <taxon>Burkholderia</taxon>
        <taxon>pseudomallei group</taxon>
    </lineage>
</organism>
<evidence type="ECO:0008006" key="5">
    <source>
        <dbReference type="Google" id="ProtNLM"/>
    </source>
</evidence>
<reference evidence="3 4" key="1">
    <citation type="journal article" date="2005" name="BMC Genomics">
        <title>Bacterial genome adaptation to niches: divergence of the potential virulence genes in three Burkholderia species of different survival strategies.</title>
        <authorList>
            <person name="Kim H.S."/>
            <person name="Schell M.A."/>
            <person name="Yu Y."/>
            <person name="Ulrich R.L."/>
            <person name="Sarria S.H."/>
            <person name="Nierman W.C."/>
            <person name="DeShazer D."/>
        </authorList>
    </citation>
    <scope>NUCLEOTIDE SEQUENCE [LARGE SCALE GENOMIC DNA]</scope>
    <source>
        <strain evidence="4">ATCC 700388 / DSM 13276 / CCUG 48851 / CIP 106301 / E264</strain>
    </source>
</reference>
<sequence length="188" mass="20789">MDPFHLSQVKPSGCDRTQHPLGRMEFRRRASAGSQRSNAMEHGYGRRRRRRLGKWMQVLGLSALFAIGITWIGAAADHPVEQAIVDGMAAPECAAVRAMPAGSLLSARQPDSAVCRSFFLYRAAYVDAASSAQGYSAAVMRARVDEFWQLVGYVLALWFVFVCVVVGIVLVVRRLFEQHTGHHKSTPT</sequence>
<gene>
    <name evidence="3" type="ordered locus">BTH_II0786</name>
</gene>
<dbReference type="AlphaFoldDB" id="Q2T766"/>
<evidence type="ECO:0000313" key="3">
    <source>
        <dbReference type="EMBL" id="ABC35374.1"/>
    </source>
</evidence>
<keyword evidence="2" id="KW-0472">Membrane</keyword>
<name>Q2T766_BURTA</name>
<keyword evidence="2" id="KW-0812">Transmembrane</keyword>
<accession>Q2T766</accession>
<proteinExistence type="predicted"/>
<protein>
    <recommendedName>
        <fullName evidence="5">Transmembrane protein</fullName>
    </recommendedName>
</protein>
<feature type="transmembrane region" description="Helical" evidence="2">
    <location>
        <begin position="150"/>
        <end position="172"/>
    </location>
</feature>
<keyword evidence="4" id="KW-1185">Reference proteome</keyword>
<evidence type="ECO:0000313" key="4">
    <source>
        <dbReference type="Proteomes" id="UP000001930"/>
    </source>
</evidence>
<feature type="region of interest" description="Disordered" evidence="1">
    <location>
        <begin position="1"/>
        <end position="20"/>
    </location>
</feature>